<dbReference type="EMBL" id="CAJVQC010099471">
    <property type="protein sequence ID" value="CAG8830587.1"/>
    <property type="molecule type" value="Genomic_DNA"/>
</dbReference>
<reference evidence="1" key="1">
    <citation type="submission" date="2021-06" db="EMBL/GenBank/DDBJ databases">
        <authorList>
            <person name="Kallberg Y."/>
            <person name="Tangrot J."/>
            <person name="Rosling A."/>
        </authorList>
    </citation>
    <scope>NUCLEOTIDE SEQUENCE</scope>
    <source>
        <strain evidence="1">MA461A</strain>
    </source>
</reference>
<keyword evidence="2" id="KW-1185">Reference proteome</keyword>
<comment type="caution">
    <text evidence="1">The sequence shown here is derived from an EMBL/GenBank/DDBJ whole genome shotgun (WGS) entry which is preliminary data.</text>
</comment>
<evidence type="ECO:0000313" key="1">
    <source>
        <dbReference type="EMBL" id="CAG8830587.1"/>
    </source>
</evidence>
<evidence type="ECO:0000313" key="2">
    <source>
        <dbReference type="Proteomes" id="UP000789920"/>
    </source>
</evidence>
<name>A0ACA9SB27_9GLOM</name>
<accession>A0ACA9SB27</accession>
<dbReference type="Proteomes" id="UP000789920">
    <property type="component" value="Unassembled WGS sequence"/>
</dbReference>
<proteinExistence type="predicted"/>
<organism evidence="1 2">
    <name type="scientific">Racocetra persica</name>
    <dbReference type="NCBI Taxonomy" id="160502"/>
    <lineage>
        <taxon>Eukaryota</taxon>
        <taxon>Fungi</taxon>
        <taxon>Fungi incertae sedis</taxon>
        <taxon>Mucoromycota</taxon>
        <taxon>Glomeromycotina</taxon>
        <taxon>Glomeromycetes</taxon>
        <taxon>Diversisporales</taxon>
        <taxon>Gigasporaceae</taxon>
        <taxon>Racocetra</taxon>
    </lineage>
</organism>
<feature type="non-terminal residue" evidence="1">
    <location>
        <position position="1"/>
    </location>
</feature>
<sequence>KKMLLKDLNFVLDQLRIWVHSDEAKNAFEKTFILLELKTLIQAFQAKLLKIKGKKIVYVDFLFTYLLNGSEFSEETKKKDQIFG</sequence>
<gene>
    <name evidence="1" type="ORF">RPERSI_LOCUS27854</name>
</gene>
<protein>
    <submittedName>
        <fullName evidence="1">25292_t:CDS:1</fullName>
    </submittedName>
</protein>